<sequence length="74" mass="9021">MRSKFSNKRRIHWVQEKTRDVWRTLWKSLNRRLAYLTSVLKQSYVSGHLCAWIFELSFMTSYISVILHVRSWTS</sequence>
<dbReference type="EMBL" id="HACG01017526">
    <property type="protein sequence ID" value="CEK64391.1"/>
    <property type="molecule type" value="Transcribed_RNA"/>
</dbReference>
<organism evidence="2">
    <name type="scientific">Arion vulgaris</name>
    <dbReference type="NCBI Taxonomy" id="1028688"/>
    <lineage>
        <taxon>Eukaryota</taxon>
        <taxon>Metazoa</taxon>
        <taxon>Spiralia</taxon>
        <taxon>Lophotrochozoa</taxon>
        <taxon>Mollusca</taxon>
        <taxon>Gastropoda</taxon>
        <taxon>Heterobranchia</taxon>
        <taxon>Euthyneura</taxon>
        <taxon>Panpulmonata</taxon>
        <taxon>Eupulmonata</taxon>
        <taxon>Stylommatophora</taxon>
        <taxon>Helicina</taxon>
        <taxon>Arionoidea</taxon>
        <taxon>Arionidae</taxon>
        <taxon>Arion</taxon>
    </lineage>
</organism>
<keyword evidence="1" id="KW-1133">Transmembrane helix</keyword>
<accession>A0A0B6Z8X2</accession>
<name>A0A0B6Z8X2_9EUPU</name>
<feature type="transmembrane region" description="Helical" evidence="1">
    <location>
        <begin position="49"/>
        <end position="69"/>
    </location>
</feature>
<keyword evidence="1" id="KW-0472">Membrane</keyword>
<evidence type="ECO:0000313" key="2">
    <source>
        <dbReference type="EMBL" id="CEK64391.1"/>
    </source>
</evidence>
<evidence type="ECO:0000256" key="1">
    <source>
        <dbReference type="SAM" id="Phobius"/>
    </source>
</evidence>
<keyword evidence="1" id="KW-0812">Transmembrane</keyword>
<reference evidence="2" key="1">
    <citation type="submission" date="2014-12" db="EMBL/GenBank/DDBJ databases">
        <title>Insight into the proteome of Arion vulgaris.</title>
        <authorList>
            <person name="Aradska J."/>
            <person name="Bulat T."/>
            <person name="Smidak R."/>
            <person name="Sarate P."/>
            <person name="Gangsoo J."/>
            <person name="Sialana F."/>
            <person name="Bilban M."/>
            <person name="Lubec G."/>
        </authorList>
    </citation>
    <scope>NUCLEOTIDE SEQUENCE</scope>
    <source>
        <tissue evidence="2">Skin</tissue>
    </source>
</reference>
<protein>
    <submittedName>
        <fullName evidence="2">Uncharacterized protein</fullName>
    </submittedName>
</protein>
<proteinExistence type="predicted"/>
<dbReference type="AlphaFoldDB" id="A0A0B6Z8X2"/>
<gene>
    <name evidence="2" type="primary">ORF51613</name>
</gene>